<feature type="transmembrane region" description="Helical" evidence="1">
    <location>
        <begin position="200"/>
        <end position="219"/>
    </location>
</feature>
<feature type="transmembrane region" description="Helical" evidence="1">
    <location>
        <begin position="314"/>
        <end position="333"/>
    </location>
</feature>
<proteinExistence type="predicted"/>
<sequence>MQAGSTRLNAVLSLVFLVLIVFGYAVQIANHGAILLEDDAYYYTVIAHNIATTGLSTFDGQTLTNGYHPLWLLIVTGLAKTVGTSPLVLASVEAILASLGIFFFLTAFRSGSVVLSSAFVALAAILATPIVGHGMEVSLLIATLGLFVLAVVRYVEGKSGAFELAITAALVIGARIDAAVFVLPTLILATGNLRRAIPPLALLAIGGAAYAAINVYLFGVPMPVSGAVKSLGGMQVNHMLIDKVLAPLAGGIDKRSIIVFLRSTEGKMLAVFVLALLALPFARRPSSSAALLGGFVLGFLLYAAKLTFGSSWTIWIWYGFPVFIGLHAVFACLDDRNAGFVQRQSRSATFAAWVVSLVFVAAAGGWVAKSNGLGQPPVTTFEAINRKAAAELTPVLAGDRVAMGDRAGSFADAYPGPVTQIEGLVNNREFYETLKARGDLKALLCRRGVRYVLAYMPDLGAYDTVDVPAIRPALSQFNGPVVTLAKADEVGRVSDLALFGDQNNPDGDHYLYAWRLTPSCPE</sequence>
<feature type="transmembrane region" description="Helical" evidence="1">
    <location>
        <begin position="266"/>
        <end position="282"/>
    </location>
</feature>
<keyword evidence="1" id="KW-0812">Transmembrane</keyword>
<name>A0A212LN39_9HYPH</name>
<dbReference type="EMBL" id="FMJD01000013">
    <property type="protein sequence ID" value="SCM78938.1"/>
    <property type="molecule type" value="Genomic_DNA"/>
</dbReference>
<evidence type="ECO:0000313" key="2">
    <source>
        <dbReference type="EMBL" id="SCM78938.1"/>
    </source>
</evidence>
<keyword evidence="1" id="KW-0472">Membrane</keyword>
<gene>
    <name evidence="2" type="ORF">KL86PLE_90154</name>
</gene>
<feature type="transmembrane region" description="Helical" evidence="1">
    <location>
        <begin position="95"/>
        <end position="125"/>
    </location>
</feature>
<evidence type="ECO:0008006" key="3">
    <source>
        <dbReference type="Google" id="ProtNLM"/>
    </source>
</evidence>
<dbReference type="AlphaFoldDB" id="A0A212LN39"/>
<feature type="transmembrane region" description="Helical" evidence="1">
    <location>
        <begin position="345"/>
        <end position="368"/>
    </location>
</feature>
<feature type="transmembrane region" description="Helical" evidence="1">
    <location>
        <begin position="161"/>
        <end position="188"/>
    </location>
</feature>
<organism evidence="2">
    <name type="scientific">uncultured Pleomorphomonas sp</name>
    <dbReference type="NCBI Taxonomy" id="442121"/>
    <lineage>
        <taxon>Bacteria</taxon>
        <taxon>Pseudomonadati</taxon>
        <taxon>Pseudomonadota</taxon>
        <taxon>Alphaproteobacteria</taxon>
        <taxon>Hyphomicrobiales</taxon>
        <taxon>Pleomorphomonadaceae</taxon>
        <taxon>Pleomorphomonas</taxon>
        <taxon>environmental samples</taxon>
    </lineage>
</organism>
<evidence type="ECO:0000256" key="1">
    <source>
        <dbReference type="SAM" id="Phobius"/>
    </source>
</evidence>
<accession>A0A212LN39</accession>
<keyword evidence="1" id="KW-1133">Transmembrane helix</keyword>
<protein>
    <recommendedName>
        <fullName evidence="3">Glycosyltransferase RgtA/B/C/D-like domain-containing protein</fullName>
    </recommendedName>
</protein>
<reference evidence="2" key="1">
    <citation type="submission" date="2016-08" db="EMBL/GenBank/DDBJ databases">
        <authorList>
            <person name="Seilhamer J.J."/>
        </authorList>
    </citation>
    <scope>NUCLEOTIDE SEQUENCE</scope>
    <source>
        <strain evidence="2">86</strain>
    </source>
</reference>
<dbReference type="RefSeq" id="WP_288198316.1">
    <property type="nucleotide sequence ID" value="NZ_LT608334.1"/>
</dbReference>
<feature type="transmembrane region" description="Helical" evidence="1">
    <location>
        <begin position="289"/>
        <end position="308"/>
    </location>
</feature>